<dbReference type="SUPFAM" id="SSF52540">
    <property type="entry name" value="P-loop containing nucleoside triphosphate hydrolases"/>
    <property type="match status" value="1"/>
</dbReference>
<evidence type="ECO:0000313" key="2">
    <source>
        <dbReference type="EMBL" id="GGH72798.1"/>
    </source>
</evidence>
<dbReference type="RefSeq" id="WP_188954325.1">
    <property type="nucleotide sequence ID" value="NZ_BMIB01000003.1"/>
</dbReference>
<accession>A0A917J008</accession>
<dbReference type="GO" id="GO:0005524">
    <property type="term" value="F:ATP binding"/>
    <property type="evidence" value="ECO:0007669"/>
    <property type="project" value="InterPro"/>
</dbReference>
<gene>
    <name evidence="2" type="ORF">GCM10011379_33620</name>
</gene>
<feature type="domain" description="ATPase AAA-type core" evidence="1">
    <location>
        <begin position="46"/>
        <end position="353"/>
    </location>
</feature>
<dbReference type="Pfam" id="PF13304">
    <property type="entry name" value="AAA_21"/>
    <property type="match status" value="1"/>
</dbReference>
<dbReference type="InterPro" id="IPR027417">
    <property type="entry name" value="P-loop_NTPase"/>
</dbReference>
<evidence type="ECO:0000259" key="1">
    <source>
        <dbReference type="Pfam" id="PF13304"/>
    </source>
</evidence>
<dbReference type="EMBL" id="BMIB01000003">
    <property type="protein sequence ID" value="GGH72798.1"/>
    <property type="molecule type" value="Genomic_DNA"/>
</dbReference>
<comment type="caution">
    <text evidence="2">The sequence shown here is derived from an EMBL/GenBank/DDBJ whole genome shotgun (WGS) entry which is preliminary data.</text>
</comment>
<dbReference type="Gene3D" id="3.40.50.300">
    <property type="entry name" value="P-loop containing nucleotide triphosphate hydrolases"/>
    <property type="match status" value="1"/>
</dbReference>
<reference evidence="2" key="2">
    <citation type="submission" date="2020-09" db="EMBL/GenBank/DDBJ databases">
        <authorList>
            <person name="Sun Q."/>
            <person name="Zhou Y."/>
        </authorList>
    </citation>
    <scope>NUCLEOTIDE SEQUENCE</scope>
    <source>
        <strain evidence="2">CGMCC 1.15290</strain>
    </source>
</reference>
<reference evidence="2" key="1">
    <citation type="journal article" date="2014" name="Int. J. Syst. Evol. Microbiol.">
        <title>Complete genome sequence of Corynebacterium casei LMG S-19264T (=DSM 44701T), isolated from a smear-ripened cheese.</title>
        <authorList>
            <consortium name="US DOE Joint Genome Institute (JGI-PGF)"/>
            <person name="Walter F."/>
            <person name="Albersmeier A."/>
            <person name="Kalinowski J."/>
            <person name="Ruckert C."/>
        </authorList>
    </citation>
    <scope>NUCLEOTIDE SEQUENCE</scope>
    <source>
        <strain evidence="2">CGMCC 1.15290</strain>
    </source>
</reference>
<protein>
    <submittedName>
        <fullName evidence="2">Abortive infection protein</fullName>
    </submittedName>
</protein>
<dbReference type="Proteomes" id="UP000627292">
    <property type="component" value="Unassembled WGS sequence"/>
</dbReference>
<keyword evidence="3" id="KW-1185">Reference proteome</keyword>
<dbReference type="GO" id="GO:0016887">
    <property type="term" value="F:ATP hydrolysis activity"/>
    <property type="evidence" value="ECO:0007669"/>
    <property type="project" value="InterPro"/>
</dbReference>
<evidence type="ECO:0000313" key="3">
    <source>
        <dbReference type="Proteomes" id="UP000627292"/>
    </source>
</evidence>
<dbReference type="PANTHER" id="PTHR40396">
    <property type="entry name" value="ATPASE-LIKE PROTEIN"/>
    <property type="match status" value="1"/>
</dbReference>
<sequence>MLVYFKVKNFKSVKEPVVINFNAAGISEHTDSNIFQEAGMDLLRSIVLYGHNASGKSKIIDALLFYKTWIADSVNESLSEKLFPQPFALSTETEKLPSLFEAEFILNGIRYRYGFELDSEKVHKEWLLEAKSPNGKDYPVFLRIGQEFEIDEKRFPDGEDLVKKTRSNALFLTVGSQWNVEKALEIVHWFKKMAVISGLDDQSTSRKTLEYLQNPVHAAKIKELIKRADLGIEDLFASEDDGVINAAKQNDLFRARIEPRVETRHLKYNKQGEVEGYTSFLLHKDESAGTNKYFNLIGSILFAIESDAVIVIDEFDARLHTLLSKAIIRLFNSDKAKFKAQLFVSSHDTALLDRVLLRRDQIYFVSKDEKGASSVTALVEYKPRKESPYDKSYLEGKYGAIPFIEEFESLLSNAK</sequence>
<dbReference type="InterPro" id="IPR003959">
    <property type="entry name" value="ATPase_AAA_core"/>
</dbReference>
<name>A0A917J008_9BACT</name>
<dbReference type="AlphaFoldDB" id="A0A917J008"/>
<proteinExistence type="predicted"/>
<dbReference type="PANTHER" id="PTHR40396:SF1">
    <property type="entry name" value="ATPASE AAA-TYPE CORE DOMAIN-CONTAINING PROTEIN"/>
    <property type="match status" value="1"/>
</dbReference>
<organism evidence="2 3">
    <name type="scientific">Filimonas zeae</name>
    <dbReference type="NCBI Taxonomy" id="1737353"/>
    <lineage>
        <taxon>Bacteria</taxon>
        <taxon>Pseudomonadati</taxon>
        <taxon>Bacteroidota</taxon>
        <taxon>Chitinophagia</taxon>
        <taxon>Chitinophagales</taxon>
        <taxon>Chitinophagaceae</taxon>
        <taxon>Filimonas</taxon>
    </lineage>
</organism>